<dbReference type="AlphaFoldDB" id="A0A6J7JUE0"/>
<keyword evidence="8" id="KW-0472">Membrane</keyword>
<accession>A0A6J7JUE0</accession>
<keyword evidence="7" id="KW-0811">Translocation</keyword>
<protein>
    <submittedName>
        <fullName evidence="10">Unannotated protein</fullName>
    </submittedName>
</protein>
<dbReference type="NCBIfam" id="NF001854">
    <property type="entry name" value="PRK00575.1"/>
    <property type="match status" value="1"/>
</dbReference>
<evidence type="ECO:0000256" key="1">
    <source>
        <dbReference type="ARBA" id="ARBA00004162"/>
    </source>
</evidence>
<evidence type="ECO:0000256" key="9">
    <source>
        <dbReference type="SAM" id="MobiDB-lite"/>
    </source>
</evidence>
<evidence type="ECO:0000256" key="7">
    <source>
        <dbReference type="ARBA" id="ARBA00023010"/>
    </source>
</evidence>
<evidence type="ECO:0000313" key="10">
    <source>
        <dbReference type="EMBL" id="CAB4945784.1"/>
    </source>
</evidence>
<gene>
    <name evidence="10" type="ORF">UFOPK3772_01223</name>
</gene>
<name>A0A6J7JUE0_9ZZZZ</name>
<feature type="region of interest" description="Disordered" evidence="9">
    <location>
        <begin position="51"/>
        <end position="87"/>
    </location>
</feature>
<keyword evidence="5" id="KW-0653">Protein transport</keyword>
<organism evidence="10">
    <name type="scientific">freshwater metagenome</name>
    <dbReference type="NCBI Taxonomy" id="449393"/>
    <lineage>
        <taxon>unclassified sequences</taxon>
        <taxon>metagenomes</taxon>
        <taxon>ecological metagenomes</taxon>
    </lineage>
</organism>
<keyword evidence="6" id="KW-1133">Transmembrane helix</keyword>
<keyword evidence="4" id="KW-0812">Transmembrane</keyword>
<evidence type="ECO:0000256" key="8">
    <source>
        <dbReference type="ARBA" id="ARBA00023136"/>
    </source>
</evidence>
<evidence type="ECO:0000256" key="2">
    <source>
        <dbReference type="ARBA" id="ARBA00022448"/>
    </source>
</evidence>
<dbReference type="InterPro" id="IPR003369">
    <property type="entry name" value="TatA/B/E"/>
</dbReference>
<dbReference type="EMBL" id="CAFBNE010000031">
    <property type="protein sequence ID" value="CAB4945784.1"/>
    <property type="molecule type" value="Genomic_DNA"/>
</dbReference>
<evidence type="ECO:0000256" key="6">
    <source>
        <dbReference type="ARBA" id="ARBA00022989"/>
    </source>
</evidence>
<sequence>MLTNMKGWEWLIIVALILLLFGAKRLPDAARGLGRSMRIFKAETKGLAGGETAAAVTDSAQEQASAPATPATDAKTPAAPGEKPADA</sequence>
<dbReference type="GO" id="GO:0043953">
    <property type="term" value="P:protein transport by the Tat complex"/>
    <property type="evidence" value="ECO:0007669"/>
    <property type="project" value="InterPro"/>
</dbReference>
<keyword evidence="3" id="KW-1003">Cell membrane</keyword>
<dbReference type="HAMAP" id="MF_00236">
    <property type="entry name" value="TatA_E"/>
    <property type="match status" value="1"/>
</dbReference>
<dbReference type="PANTHER" id="PTHR42982:SF8">
    <property type="entry name" value="SEC-INDEPENDENT PROTEIN TRANSLOCASE PROTEIN TATA"/>
    <property type="match status" value="1"/>
</dbReference>
<proteinExistence type="inferred from homology"/>
<feature type="compositionally biased region" description="Low complexity" evidence="9">
    <location>
        <begin position="64"/>
        <end position="80"/>
    </location>
</feature>
<dbReference type="GO" id="GO:0005886">
    <property type="term" value="C:plasma membrane"/>
    <property type="evidence" value="ECO:0007669"/>
    <property type="project" value="UniProtKB-SubCell"/>
</dbReference>
<evidence type="ECO:0000256" key="5">
    <source>
        <dbReference type="ARBA" id="ARBA00022927"/>
    </source>
</evidence>
<dbReference type="InterPro" id="IPR006312">
    <property type="entry name" value="TatA/E"/>
</dbReference>
<reference evidence="10" key="1">
    <citation type="submission" date="2020-05" db="EMBL/GenBank/DDBJ databases">
        <authorList>
            <person name="Chiriac C."/>
            <person name="Salcher M."/>
            <person name="Ghai R."/>
            <person name="Kavagutti S V."/>
        </authorList>
    </citation>
    <scope>NUCLEOTIDE SEQUENCE</scope>
</reference>
<dbReference type="PANTHER" id="PTHR42982">
    <property type="entry name" value="SEC-INDEPENDENT PROTEIN TRANSLOCASE PROTEIN TATA"/>
    <property type="match status" value="1"/>
</dbReference>
<evidence type="ECO:0000256" key="3">
    <source>
        <dbReference type="ARBA" id="ARBA00022475"/>
    </source>
</evidence>
<evidence type="ECO:0000256" key="4">
    <source>
        <dbReference type="ARBA" id="ARBA00022692"/>
    </source>
</evidence>
<dbReference type="Pfam" id="PF02416">
    <property type="entry name" value="TatA_B_E"/>
    <property type="match status" value="1"/>
</dbReference>
<comment type="subcellular location">
    <subcellularLocation>
        <location evidence="1">Cell membrane</location>
        <topology evidence="1">Single-pass membrane protein</topology>
    </subcellularLocation>
</comment>
<keyword evidence="2" id="KW-0813">Transport</keyword>
<dbReference type="Gene3D" id="1.20.5.3310">
    <property type="match status" value="1"/>
</dbReference>
<dbReference type="NCBIfam" id="TIGR01411">
    <property type="entry name" value="tatAE"/>
    <property type="match status" value="1"/>
</dbReference>